<evidence type="ECO:0000256" key="1">
    <source>
        <dbReference type="ARBA" id="ARBA00004651"/>
    </source>
</evidence>
<evidence type="ECO:0000256" key="2">
    <source>
        <dbReference type="ARBA" id="ARBA00022475"/>
    </source>
</evidence>
<feature type="transmembrane region" description="Helical" evidence="6">
    <location>
        <begin position="322"/>
        <end position="341"/>
    </location>
</feature>
<feature type="transmembrane region" description="Helical" evidence="6">
    <location>
        <begin position="281"/>
        <end position="301"/>
    </location>
</feature>
<dbReference type="InterPro" id="IPR050545">
    <property type="entry name" value="Mycobact_MmpL"/>
</dbReference>
<feature type="transmembrane region" description="Helical" evidence="6">
    <location>
        <begin position="739"/>
        <end position="759"/>
    </location>
</feature>
<evidence type="ECO:0000256" key="3">
    <source>
        <dbReference type="ARBA" id="ARBA00022692"/>
    </source>
</evidence>
<feature type="transmembrane region" description="Helical" evidence="6">
    <location>
        <begin position="353"/>
        <end position="378"/>
    </location>
</feature>
<dbReference type="AlphaFoldDB" id="A0A0J1GVV4"/>
<keyword evidence="5 6" id="KW-0472">Membrane</keyword>
<organism evidence="8 9">
    <name type="scientific">Photobacterium aquae</name>
    <dbReference type="NCBI Taxonomy" id="1195763"/>
    <lineage>
        <taxon>Bacteria</taxon>
        <taxon>Pseudomonadati</taxon>
        <taxon>Pseudomonadota</taxon>
        <taxon>Gammaproteobacteria</taxon>
        <taxon>Vibrionales</taxon>
        <taxon>Vibrionaceae</taxon>
        <taxon>Photobacterium</taxon>
    </lineage>
</organism>
<accession>A0A0J1GVV4</accession>
<dbReference type="PANTHER" id="PTHR33406">
    <property type="entry name" value="MEMBRANE PROTEIN MJ1562-RELATED"/>
    <property type="match status" value="1"/>
</dbReference>
<dbReference type="GO" id="GO:0005886">
    <property type="term" value="C:plasma membrane"/>
    <property type="evidence" value="ECO:0007669"/>
    <property type="project" value="UniProtKB-SubCell"/>
</dbReference>
<dbReference type="Proteomes" id="UP000036097">
    <property type="component" value="Unassembled WGS sequence"/>
</dbReference>
<feature type="transmembrane region" description="Helical" evidence="6">
    <location>
        <begin position="707"/>
        <end position="727"/>
    </location>
</feature>
<reference evidence="8 9" key="1">
    <citation type="submission" date="2015-05" db="EMBL/GenBank/DDBJ databases">
        <title>Photobacterium galathea sp. nov.</title>
        <authorList>
            <person name="Machado H."/>
            <person name="Gram L."/>
        </authorList>
    </citation>
    <scope>NUCLEOTIDE SEQUENCE [LARGE SCALE GENOMIC DNA]</scope>
    <source>
        <strain evidence="8 9">CGMCC 1.12159</strain>
    </source>
</reference>
<dbReference type="PATRIC" id="fig|1195763.3.peg.3937"/>
<comment type="subcellular location">
    <subcellularLocation>
        <location evidence="1">Cell membrane</location>
        <topology evidence="1">Multi-pass membrane protein</topology>
    </subcellularLocation>
</comment>
<feature type="transmembrane region" description="Helical" evidence="6">
    <location>
        <begin position="633"/>
        <end position="653"/>
    </location>
</feature>
<feature type="transmembrane region" description="Helical" evidence="6">
    <location>
        <begin position="659"/>
        <end position="680"/>
    </location>
</feature>
<feature type="domain" description="SSD" evidence="7">
    <location>
        <begin position="250"/>
        <end position="375"/>
    </location>
</feature>
<dbReference type="PRINTS" id="PR00702">
    <property type="entry name" value="ACRIFLAVINRP"/>
</dbReference>
<dbReference type="InterPro" id="IPR004869">
    <property type="entry name" value="MMPL_dom"/>
</dbReference>
<protein>
    <submittedName>
        <fullName evidence="8">RND transporter</fullName>
    </submittedName>
</protein>
<dbReference type="GO" id="GO:0022857">
    <property type="term" value="F:transmembrane transporter activity"/>
    <property type="evidence" value="ECO:0007669"/>
    <property type="project" value="InterPro"/>
</dbReference>
<dbReference type="EMBL" id="LDOT01000030">
    <property type="protein sequence ID" value="KLV03579.1"/>
    <property type="molecule type" value="Genomic_DNA"/>
</dbReference>
<dbReference type="SUPFAM" id="SSF82866">
    <property type="entry name" value="Multidrug efflux transporter AcrB transmembrane domain"/>
    <property type="match status" value="2"/>
</dbReference>
<dbReference type="Pfam" id="PF03176">
    <property type="entry name" value="MMPL"/>
    <property type="match status" value="2"/>
</dbReference>
<feature type="transmembrane region" description="Helical" evidence="6">
    <location>
        <begin position="226"/>
        <end position="243"/>
    </location>
</feature>
<comment type="caution">
    <text evidence="8">The sequence shown here is derived from an EMBL/GenBank/DDBJ whole genome shotgun (WGS) entry which is preliminary data.</text>
</comment>
<evidence type="ECO:0000313" key="8">
    <source>
        <dbReference type="EMBL" id="KLV03579.1"/>
    </source>
</evidence>
<gene>
    <name evidence="8" type="ORF">ABT56_18425</name>
</gene>
<evidence type="ECO:0000256" key="5">
    <source>
        <dbReference type="ARBA" id="ARBA00023136"/>
    </source>
</evidence>
<feature type="transmembrane region" description="Helical" evidence="6">
    <location>
        <begin position="250"/>
        <end position="269"/>
    </location>
</feature>
<keyword evidence="4 6" id="KW-1133">Transmembrane helix</keyword>
<keyword evidence="3 6" id="KW-0812">Transmembrane</keyword>
<evidence type="ECO:0000256" key="6">
    <source>
        <dbReference type="SAM" id="Phobius"/>
    </source>
</evidence>
<dbReference type="Gene3D" id="1.20.1640.10">
    <property type="entry name" value="Multidrug efflux transporter AcrB transmembrane domain"/>
    <property type="match status" value="2"/>
</dbReference>
<keyword evidence="9" id="KW-1185">Reference proteome</keyword>
<name>A0A0J1GVV4_9GAMM</name>
<sequence>MEKVMKRKLLHMPVWYPKLVLLMSLVLVVLAAFGSKNLFFRGDYQIFFDADNPQLAAFKEIEATFTKTDSLAVVVAVQDSIFTPEHLNLVRDLTESAWQTPYSSRVDSIANYQHTSADGDDLLVEDLLLDLYPFTEARIAYVKDIALAEPRLRDALISRSGKVAVVNITLNMPTGNQTQQVQEIKHFIDALIVQYQADYPAVTFHLGGVIALNAAFAEAAQIDSTTLIPLMLLIILLFLGLMLRTVSGVFATLLVIIATVAATLGILGWSGHYLDTGSVNVPTLIMTLAVADCVHILSAVYQSMRQGMAKREAIAHSLSANFTALLITSVTTAVGFMMMNASDSPVLRDMGTLSALGVMLALLLALTVLPSLMMLLPLRISPRPQSSTPRALDRFANVVIRFHRLIMPVSLVVVVASAFLMVQNKIEDDSVEYFDTSNSFRQAADFMAANISGMNNISIAVKTGQPQGMNSPAFIKTLDGFTRWLRDQPETDHVASLADTYRRLNMNMHGDDSKQYRLPDEQGLAAQYMLLYEMSLPYGLDLNNEINIDKSSVKLVLTTENLNSKEMVALEARIYQWFADNAPQYDVVASSPTLMFSHIGEVNMASMLKTLPIALVLISILLIVALRSLRLGLISLVPNLVPAVVGFGIWALISGEINLGLSVVVTLTLGIVVDDCVHFLTKYQHARRQGHDAEGGIRYAFGTVGRALWITTVVLVAGFSVLGMSSFRLNSDLGQLSALVIMVALIVDFLLLPALLLMFDRKAYQGETEKDKPALVASL</sequence>
<keyword evidence="2" id="KW-1003">Cell membrane</keyword>
<dbReference type="STRING" id="1195763.ABT56_18425"/>
<evidence type="ECO:0000259" key="7">
    <source>
        <dbReference type="PROSITE" id="PS50156"/>
    </source>
</evidence>
<dbReference type="PROSITE" id="PS50156">
    <property type="entry name" value="SSD"/>
    <property type="match status" value="2"/>
</dbReference>
<feature type="transmembrane region" description="Helical" evidence="6">
    <location>
        <begin position="607"/>
        <end position="626"/>
    </location>
</feature>
<feature type="domain" description="SSD" evidence="7">
    <location>
        <begin position="631"/>
        <end position="758"/>
    </location>
</feature>
<evidence type="ECO:0000313" key="9">
    <source>
        <dbReference type="Proteomes" id="UP000036097"/>
    </source>
</evidence>
<evidence type="ECO:0000256" key="4">
    <source>
        <dbReference type="ARBA" id="ARBA00022989"/>
    </source>
</evidence>
<dbReference type="PANTHER" id="PTHR33406:SF13">
    <property type="entry name" value="MEMBRANE PROTEIN YDFJ"/>
    <property type="match status" value="1"/>
</dbReference>
<dbReference type="InterPro" id="IPR001036">
    <property type="entry name" value="Acrflvin-R"/>
</dbReference>
<dbReference type="InterPro" id="IPR000731">
    <property type="entry name" value="SSD"/>
</dbReference>
<feature type="transmembrane region" description="Helical" evidence="6">
    <location>
        <begin position="398"/>
        <end position="422"/>
    </location>
</feature>
<proteinExistence type="predicted"/>